<dbReference type="GO" id="GO:0042834">
    <property type="term" value="F:peptidoglycan binding"/>
    <property type="evidence" value="ECO:0007669"/>
    <property type="project" value="InterPro"/>
</dbReference>
<dbReference type="InterPro" id="IPR049945">
    <property type="entry name" value="AAA_22"/>
</dbReference>
<dbReference type="InterPro" id="IPR027417">
    <property type="entry name" value="P-loop_NTPase"/>
</dbReference>
<dbReference type="RefSeq" id="WP_058470271.1">
    <property type="nucleotide sequence ID" value="NZ_CAAAIC010000004.1"/>
</dbReference>
<dbReference type="Pfam" id="PF05036">
    <property type="entry name" value="SPOR"/>
    <property type="match status" value="1"/>
</dbReference>
<comment type="caution">
    <text evidence="2">The sequence shown here is derived from an EMBL/GenBank/DDBJ whole genome shotgun (WGS) entry which is preliminary data.</text>
</comment>
<keyword evidence="3" id="KW-1185">Reference proteome</keyword>
<dbReference type="AlphaFoldDB" id="A0A0W0V8J4"/>
<dbReference type="Pfam" id="PF13401">
    <property type="entry name" value="AAA_22"/>
    <property type="match status" value="1"/>
</dbReference>
<feature type="domain" description="SPOR" evidence="1">
    <location>
        <begin position="426"/>
        <end position="504"/>
    </location>
</feature>
<protein>
    <submittedName>
        <fullName evidence="2">DamX-related protein</fullName>
    </submittedName>
</protein>
<dbReference type="InterPro" id="IPR007730">
    <property type="entry name" value="SPOR-like_dom"/>
</dbReference>
<dbReference type="InterPro" id="IPR052026">
    <property type="entry name" value="ExeA_AAA_ATPase_DNA-bind"/>
</dbReference>
<dbReference type="SUPFAM" id="SSF52540">
    <property type="entry name" value="P-loop containing nucleoside triphosphate hydrolases"/>
    <property type="match status" value="1"/>
</dbReference>
<organism evidence="2 3">
    <name type="scientific">Legionella jordanis</name>
    <dbReference type="NCBI Taxonomy" id="456"/>
    <lineage>
        <taxon>Bacteria</taxon>
        <taxon>Pseudomonadati</taxon>
        <taxon>Pseudomonadota</taxon>
        <taxon>Gammaproteobacteria</taxon>
        <taxon>Legionellales</taxon>
        <taxon>Legionellaceae</taxon>
        <taxon>Legionella</taxon>
    </lineage>
</organism>
<evidence type="ECO:0000313" key="2">
    <source>
        <dbReference type="EMBL" id="KTD16416.1"/>
    </source>
</evidence>
<dbReference type="Proteomes" id="UP000055035">
    <property type="component" value="Unassembled WGS sequence"/>
</dbReference>
<proteinExistence type="predicted"/>
<dbReference type="PATRIC" id="fig|456.5.peg.766"/>
<evidence type="ECO:0000259" key="1">
    <source>
        <dbReference type="PROSITE" id="PS51724"/>
    </source>
</evidence>
<dbReference type="PANTHER" id="PTHR35894">
    <property type="entry name" value="GENERAL SECRETION PATHWAY PROTEIN A-RELATED"/>
    <property type="match status" value="1"/>
</dbReference>
<dbReference type="PANTHER" id="PTHR35894:SF1">
    <property type="entry name" value="PHOSPHORIBULOKINASE _ URIDINE KINASE FAMILY"/>
    <property type="match status" value="1"/>
</dbReference>
<accession>A0A0W0V8J4</accession>
<dbReference type="OrthoDB" id="5648409at2"/>
<dbReference type="EMBL" id="LNYJ01000011">
    <property type="protein sequence ID" value="KTD16416.1"/>
    <property type="molecule type" value="Genomic_DNA"/>
</dbReference>
<reference evidence="2 3" key="1">
    <citation type="submission" date="2015-11" db="EMBL/GenBank/DDBJ databases">
        <title>Genomic analysis of 38 Legionella species identifies large and diverse effector repertoires.</title>
        <authorList>
            <person name="Burstein D."/>
            <person name="Amaro F."/>
            <person name="Zusman T."/>
            <person name="Lifshitz Z."/>
            <person name="Cohen O."/>
            <person name="Gilbert J.A."/>
            <person name="Pupko T."/>
            <person name="Shuman H.A."/>
            <person name="Segal G."/>
        </authorList>
    </citation>
    <scope>NUCLEOTIDE SEQUENCE [LARGE SCALE GENOMIC DNA]</scope>
    <source>
        <strain evidence="2 3">BL-540</strain>
    </source>
</reference>
<gene>
    <name evidence="2" type="ORF">Ljor_0722</name>
</gene>
<dbReference type="PROSITE" id="PS51724">
    <property type="entry name" value="SPOR"/>
    <property type="match status" value="1"/>
</dbReference>
<evidence type="ECO:0000313" key="3">
    <source>
        <dbReference type="Proteomes" id="UP000055035"/>
    </source>
</evidence>
<sequence>MQNMAQEMNLSITIPPAKDIFKPASWLNKIDFINHSVLFNNVLITVLAETGGGKSTFIELLMSGLDSQIKAHVIKIKPPFSQENFLNELAGIFHLRTETMATPRSLVQQINERKAHTLIVVDDAHHLSDEFLQNILMEISQQEQPYFHLCLVSDFSIVAALNKLEGTALANLIQTLEPGALTEAETKSYLLSNLPAPRRLDQSMSDKRLEQFYQITGGNIARINKEMTAYFCQEPQKSLGRGSTRAPKYVGVAASFAVVMLASLYVWQNQDLFKKQNVLTEKESAGMSEPELSSTIPAIQIERHPVLSSEIPGLSLKNTTEAKREDSYIPPFNLSAVIQAVQPPPLKRVVDIILDEEDKDNNSLVVMDKVVVIPKPSRRGSIDENPQGRLERKVISSRELPKTIHQGPSIAQISAVALNAATQQKITGKSGYTVQLLASQKIEDLKRFINQHHLDNTSIRMVRRGDNSWYILTLGEYARMDQAQTVAKNLPHFLTQFKPWIRSTAGLTNVG</sequence>
<name>A0A0W0V8J4_9GAMM</name>
<dbReference type="STRING" id="456.Ljor_0722"/>
<dbReference type="InterPro" id="IPR036680">
    <property type="entry name" value="SPOR-like_sf"/>
</dbReference>
<dbReference type="Gene3D" id="3.40.50.300">
    <property type="entry name" value="P-loop containing nucleotide triphosphate hydrolases"/>
    <property type="match status" value="1"/>
</dbReference>
<dbReference type="GO" id="GO:0016887">
    <property type="term" value="F:ATP hydrolysis activity"/>
    <property type="evidence" value="ECO:0007669"/>
    <property type="project" value="InterPro"/>
</dbReference>
<dbReference type="Gene3D" id="3.30.70.1070">
    <property type="entry name" value="Sporulation related repeat"/>
    <property type="match status" value="1"/>
</dbReference>